<evidence type="ECO:0000256" key="7">
    <source>
        <dbReference type="ARBA" id="ARBA00023180"/>
    </source>
</evidence>
<dbReference type="InterPro" id="IPR008930">
    <property type="entry name" value="Terpenoid_cyclase/PrenylTrfase"/>
</dbReference>
<dbReference type="Pfam" id="PF07678">
    <property type="entry name" value="TED_complement"/>
    <property type="match status" value="1"/>
</dbReference>
<dbReference type="Gene3D" id="2.20.130.20">
    <property type="match status" value="1"/>
</dbReference>
<evidence type="ECO:0000256" key="1">
    <source>
        <dbReference type="ARBA" id="ARBA00010952"/>
    </source>
</evidence>
<keyword evidence="4" id="KW-0722">Serine protease inhibitor</keyword>
<dbReference type="PANTHER" id="PTHR11412">
    <property type="entry name" value="MACROGLOBULIN / COMPLEMENT"/>
    <property type="match status" value="1"/>
</dbReference>
<organism evidence="12 13">
    <name type="scientific">Scophthalmus maximus</name>
    <name type="common">Turbot</name>
    <name type="synonym">Psetta maxima</name>
    <dbReference type="NCBI Taxonomy" id="52904"/>
    <lineage>
        <taxon>Eukaryota</taxon>
        <taxon>Metazoa</taxon>
        <taxon>Chordata</taxon>
        <taxon>Craniata</taxon>
        <taxon>Vertebrata</taxon>
        <taxon>Euteleostomi</taxon>
        <taxon>Actinopterygii</taxon>
        <taxon>Neopterygii</taxon>
        <taxon>Teleostei</taxon>
        <taxon>Neoteleostei</taxon>
        <taxon>Acanthomorphata</taxon>
        <taxon>Carangaria</taxon>
        <taxon>Pleuronectiformes</taxon>
        <taxon>Pleuronectoidei</taxon>
        <taxon>Scophthalmidae</taxon>
        <taxon>Scophthalmus</taxon>
    </lineage>
</organism>
<dbReference type="InterPro" id="IPR002890">
    <property type="entry name" value="MG2"/>
</dbReference>
<evidence type="ECO:0000256" key="6">
    <source>
        <dbReference type="ARBA" id="ARBA00023157"/>
    </source>
</evidence>
<dbReference type="Gene3D" id="2.60.40.2950">
    <property type="match status" value="1"/>
</dbReference>
<dbReference type="PANTHER" id="PTHR11412:SF136">
    <property type="entry name" value="CD109 ANTIGEN"/>
    <property type="match status" value="1"/>
</dbReference>
<dbReference type="InterPro" id="IPR011625">
    <property type="entry name" value="A2M_N_BRD"/>
</dbReference>
<evidence type="ECO:0000256" key="8">
    <source>
        <dbReference type="SAM" id="MobiDB-lite"/>
    </source>
</evidence>
<protein>
    <recommendedName>
        <fullName evidence="14">CD109 antigen-like</fullName>
    </recommendedName>
</protein>
<dbReference type="Pfam" id="PF00207">
    <property type="entry name" value="A2M"/>
    <property type="match status" value="1"/>
</dbReference>
<dbReference type="InterPro" id="IPR036595">
    <property type="entry name" value="A-macroglobulin_rcpt-bd_sf"/>
</dbReference>
<name>A0A6A4RUQ1_SCOMX</name>
<evidence type="ECO:0000259" key="10">
    <source>
        <dbReference type="SMART" id="SM01360"/>
    </source>
</evidence>
<dbReference type="Pfam" id="PF01835">
    <property type="entry name" value="MG2"/>
    <property type="match status" value="1"/>
</dbReference>
<dbReference type="Proteomes" id="UP000438429">
    <property type="component" value="Unassembled WGS sequence"/>
</dbReference>
<reference evidence="12 13" key="1">
    <citation type="submission" date="2019-06" db="EMBL/GenBank/DDBJ databases">
        <title>Draft genomes of female and male turbot (Scophthalmus maximus).</title>
        <authorList>
            <person name="Xu H."/>
            <person name="Xu X.-W."/>
            <person name="Shao C."/>
            <person name="Chen S."/>
        </authorList>
    </citation>
    <scope>NUCLEOTIDE SEQUENCE [LARGE SCALE GENOMIC DNA]</scope>
    <source>
        <strain evidence="12">Ysfricsl-2016a</strain>
        <tissue evidence="12">Blood</tissue>
    </source>
</reference>
<dbReference type="InterPro" id="IPR011626">
    <property type="entry name" value="Alpha-macroglobulin_TED"/>
</dbReference>
<gene>
    <name evidence="12" type="ORF">F2P81_024595</name>
</gene>
<feature type="domain" description="Alpha-2-macroglobulin bait region" evidence="9">
    <location>
        <begin position="556"/>
        <end position="686"/>
    </location>
</feature>
<accession>A0A6A4RUQ1</accession>
<dbReference type="Gene3D" id="2.60.40.690">
    <property type="entry name" value="Alpha-macroglobulin, receptor-binding domain"/>
    <property type="match status" value="1"/>
</dbReference>
<feature type="region of interest" description="Disordered" evidence="8">
    <location>
        <begin position="485"/>
        <end position="505"/>
    </location>
</feature>
<dbReference type="Gene3D" id="1.50.10.20">
    <property type="match status" value="1"/>
</dbReference>
<feature type="region of interest" description="Disordered" evidence="8">
    <location>
        <begin position="63"/>
        <end position="84"/>
    </location>
</feature>
<proteinExistence type="inferred from homology"/>
<keyword evidence="3" id="KW-0732">Signal</keyword>
<dbReference type="SMART" id="SM01361">
    <property type="entry name" value="A2M_recep"/>
    <property type="match status" value="1"/>
</dbReference>
<comment type="similarity">
    <text evidence="1">Belongs to the protease inhibitor I39 (alpha-2-macroglobulin) family.</text>
</comment>
<evidence type="ECO:0008006" key="14">
    <source>
        <dbReference type="Google" id="ProtNLM"/>
    </source>
</evidence>
<dbReference type="Pfam" id="PF07677">
    <property type="entry name" value="A2M_recep"/>
    <property type="match status" value="1"/>
</dbReference>
<dbReference type="SMART" id="SM01359">
    <property type="entry name" value="A2M_N_2"/>
    <property type="match status" value="1"/>
</dbReference>
<feature type="domain" description="Alpha-macroglobulin receptor-binding" evidence="11">
    <location>
        <begin position="1339"/>
        <end position="1423"/>
    </location>
</feature>
<dbReference type="SUPFAM" id="SSF49410">
    <property type="entry name" value="Alpha-macroglobulin receptor domain"/>
    <property type="match status" value="1"/>
</dbReference>
<dbReference type="InterPro" id="IPR009048">
    <property type="entry name" value="A-macroglobulin_rcpt-bd"/>
</dbReference>
<evidence type="ECO:0000256" key="3">
    <source>
        <dbReference type="ARBA" id="ARBA00022729"/>
    </source>
</evidence>
<evidence type="ECO:0000313" key="13">
    <source>
        <dbReference type="Proteomes" id="UP000438429"/>
    </source>
</evidence>
<dbReference type="Gene3D" id="2.60.40.10">
    <property type="entry name" value="Immunoglobulins"/>
    <property type="match status" value="1"/>
</dbReference>
<dbReference type="SMART" id="SM01360">
    <property type="entry name" value="A2M"/>
    <property type="match status" value="1"/>
</dbReference>
<evidence type="ECO:0000259" key="11">
    <source>
        <dbReference type="SMART" id="SM01361"/>
    </source>
</evidence>
<dbReference type="InterPro" id="IPR013783">
    <property type="entry name" value="Ig-like_fold"/>
</dbReference>
<evidence type="ECO:0000256" key="4">
    <source>
        <dbReference type="ARBA" id="ARBA00022900"/>
    </source>
</evidence>
<feature type="region of interest" description="Disordered" evidence="8">
    <location>
        <begin position="1"/>
        <end position="40"/>
    </location>
</feature>
<feature type="domain" description="Alpha-2-macroglobulin" evidence="10">
    <location>
        <begin position="780"/>
        <end position="871"/>
    </location>
</feature>
<dbReference type="InterPro" id="IPR001599">
    <property type="entry name" value="Macroglobln_a2"/>
</dbReference>
<keyword evidence="5" id="KW-0882">Thioester bond</keyword>
<sequence length="1480" mass="164151">MRSSSTSSSSSTKEVKGHCDSLTRQQQQQQRGRNRRQDSLSRLITNKITATLSLSVNIVSVETPSVTDPTQRPPPSSLPGGGSSERVVVDRGWSFMQMERVQVFGFFSLVVVLVAAQSDSPSSAPQPSYLLLAPQSLRPGVPPSVSVTVLGGSSVDVSAHIVHGNESVASASATVEAGSTELLTLPPIHKNESSYWLTYSLEVRGHVGGVQVFSNSTDLHFDPKGVSVFIQTDKANYRPGQEVKIRVVFVRPDGKPLVSPVDVSVRDPRGNLLRQWLSVDADLGVVSKQFQLSENPPLGEWTIVATVDDVSSEKHFHVAHYGSYSTMKPVQGHMYITFFHHFHGIFDAYDEDREIDGTDDFTFDVPDNFVMSERAQEMDFFLDEGYMNEEFLTIVVNVTDYITGLTYNSTAMVSLVKHKYKFSFEDYPKVLKPLSFYAMLKISTYNNQPLSEEDQRKMVQVSVMQGKESPWSWKMEEVEEMWPRMSNMSGPSNRPPRPEETAPKEMEFPVPADGFIRLHIEVMNDTETLTIDASFEDSQSTLQLYRSYTSHSHSYLQIQNPKSPPQVGSSLPLHIEKNFPVTEIHYIVKSRGQVVAAGKSSGDPTLFPEVSWAPLACIIVFCVHPDGEIINDVLQLPIGQTLQNKVLLTWSNAKRKPGDEVTLGVTVAETDSLVGILVVDKATRWTGSNNDITKKRVTEELKEYSLSRADAYSDMVAMGDPYSIFTTCDLVVLTDARLHKMEHSLKPAFPGEGIHHLTHTDDPPLQGQRELRERWLFPETWIWLDTKTGDSNQKELTLTVPDSITTWEATAFVMSENLGLGIVEEPAQLVVFQDFFLSLNLPAYVTRGEELLLEIVLFNYLLQDLEVMVTVAESDTFEFVFPDNEELPMPSVRRVSVGSQGGTSVLVPIRPLVLGEIPVSVKAMSSSASDLVRRTVLVKAEGVERAHSASLLFEVSQAQPSLSRHVAFTLPADAVRGSERASVTAIGYEQELTYRRQDGSFSAFGDSDSSGSTWLTAFVLRCFLQARPFIAIDAHVLDTMAAWLAWQQGADGRFEEPGRVIHTELQGGVDGPVTLAAYVLVALLEDDDVRAQYGSQVSSALVYLETRLALGVSSNYSLSLLIYALALSGSSSADMALSELIGRAQMVDGVPMWSSPDAGVSRSWQPRSVDIEMASYVLLSLHRLGRVAEGLALVKWLSRQRGASGGFGSTQDTILGLFTLSTFTAGGSHDVDLSVQVTADDSDPVAFFHIDQSNSLLLQSQQMEPEGELRLLVTAEGRGLALVQLNVFYNVREEEGRWRRDADEHEAFHLYAELVEAEMNWEHLYVCFSLSERLGLDATGMAVLEVGLLSGFSLAPDGIQTNDMVKKVETHPGKVVLYLDSVTTQEFCVHVPLVMEYKVAKLLEGTLLLYDYYEPRRRTERSYRSERRRDMSPCFFCGEDCSDCMMDEYEHSAAPRRRHNVLLTGLPAALLVICTVVLGM</sequence>
<feature type="compositionally biased region" description="Basic and acidic residues" evidence="8">
    <location>
        <begin position="496"/>
        <end position="505"/>
    </location>
</feature>
<dbReference type="GO" id="GO:0004867">
    <property type="term" value="F:serine-type endopeptidase inhibitor activity"/>
    <property type="evidence" value="ECO:0007669"/>
    <property type="project" value="UniProtKB-KW"/>
</dbReference>
<dbReference type="Gene3D" id="2.60.40.1930">
    <property type="match status" value="2"/>
</dbReference>
<evidence type="ECO:0000256" key="2">
    <source>
        <dbReference type="ARBA" id="ARBA00022690"/>
    </source>
</evidence>
<dbReference type="GO" id="GO:0005615">
    <property type="term" value="C:extracellular space"/>
    <property type="evidence" value="ECO:0007669"/>
    <property type="project" value="InterPro"/>
</dbReference>
<keyword evidence="2" id="KW-0646">Protease inhibitor</keyword>
<dbReference type="EMBL" id="VEVO01000022">
    <property type="protein sequence ID" value="KAF0023965.1"/>
    <property type="molecule type" value="Genomic_DNA"/>
</dbReference>
<dbReference type="SUPFAM" id="SSF48239">
    <property type="entry name" value="Terpenoid cyclases/Protein prenyltransferases"/>
    <property type="match status" value="1"/>
</dbReference>
<comment type="caution">
    <text evidence="12">The sequence shown here is derived from an EMBL/GenBank/DDBJ whole genome shotgun (WGS) entry which is preliminary data.</text>
</comment>
<dbReference type="FunFam" id="2.60.40.1930:FF:000001">
    <property type="entry name" value="CD109 isoform 3"/>
    <property type="match status" value="1"/>
</dbReference>
<keyword evidence="6" id="KW-1015">Disulfide bond</keyword>
<evidence type="ECO:0000256" key="5">
    <source>
        <dbReference type="ARBA" id="ARBA00022966"/>
    </source>
</evidence>
<evidence type="ECO:0000313" key="12">
    <source>
        <dbReference type="EMBL" id="KAF0023965.1"/>
    </source>
</evidence>
<keyword evidence="7" id="KW-0325">Glycoprotein</keyword>
<feature type="compositionally biased region" description="Low complexity" evidence="8">
    <location>
        <begin position="1"/>
        <end position="12"/>
    </location>
</feature>
<dbReference type="Pfam" id="PF07703">
    <property type="entry name" value="A2M_BRD"/>
    <property type="match status" value="1"/>
</dbReference>
<dbReference type="InterPro" id="IPR050473">
    <property type="entry name" value="A2M/Complement_sys"/>
</dbReference>
<evidence type="ECO:0000259" key="9">
    <source>
        <dbReference type="SMART" id="SM01359"/>
    </source>
</evidence>